<reference evidence="3" key="2">
    <citation type="submission" date="2020-04" db="EMBL/GenBank/DDBJ databases">
        <authorList>
            <consortium name="NCBI Genome Project"/>
        </authorList>
    </citation>
    <scope>NUCLEOTIDE SEQUENCE</scope>
    <source>
        <strain evidence="3">CBS 342.82</strain>
    </source>
</reference>
<dbReference type="GeneID" id="54360661"/>
<keyword evidence="2" id="KW-1185">Reference proteome</keyword>
<dbReference type="CDD" id="cd20071">
    <property type="entry name" value="SET_SMYD"/>
    <property type="match status" value="1"/>
</dbReference>
<dbReference type="SUPFAM" id="SSF82199">
    <property type="entry name" value="SET domain"/>
    <property type="match status" value="1"/>
</dbReference>
<dbReference type="InterPro" id="IPR001214">
    <property type="entry name" value="SET_dom"/>
</dbReference>
<accession>A0A6J3MDU9</accession>
<organism evidence="3">
    <name type="scientific">Dissoconium aciculare CBS 342.82</name>
    <dbReference type="NCBI Taxonomy" id="1314786"/>
    <lineage>
        <taxon>Eukaryota</taxon>
        <taxon>Fungi</taxon>
        <taxon>Dikarya</taxon>
        <taxon>Ascomycota</taxon>
        <taxon>Pezizomycotina</taxon>
        <taxon>Dothideomycetes</taxon>
        <taxon>Dothideomycetidae</taxon>
        <taxon>Mycosphaerellales</taxon>
        <taxon>Dissoconiaceae</taxon>
        <taxon>Dissoconium</taxon>
    </lineage>
</organism>
<dbReference type="PANTHER" id="PTHR47332:SF4">
    <property type="entry name" value="SET DOMAIN-CONTAINING PROTEIN 5"/>
    <property type="match status" value="1"/>
</dbReference>
<dbReference type="OrthoDB" id="265717at2759"/>
<evidence type="ECO:0000259" key="1">
    <source>
        <dbReference type="PROSITE" id="PS50280"/>
    </source>
</evidence>
<evidence type="ECO:0000313" key="2">
    <source>
        <dbReference type="Proteomes" id="UP000504637"/>
    </source>
</evidence>
<proteinExistence type="predicted"/>
<name>A0A6J3MDU9_9PEZI</name>
<gene>
    <name evidence="3" type="ORF">K489DRAFT_367429</name>
</gene>
<protein>
    <submittedName>
        <fullName evidence="3">SET domain-containing protein</fullName>
    </submittedName>
</protein>
<dbReference type="SMART" id="SM00317">
    <property type="entry name" value="SET"/>
    <property type="match status" value="1"/>
</dbReference>
<dbReference type="RefSeq" id="XP_033463221.1">
    <property type="nucleotide sequence ID" value="XM_033602861.1"/>
</dbReference>
<reference evidence="3" key="3">
    <citation type="submission" date="2025-08" db="UniProtKB">
        <authorList>
            <consortium name="RefSeq"/>
        </authorList>
    </citation>
    <scope>IDENTIFICATION</scope>
    <source>
        <strain evidence="3">CBS 342.82</strain>
    </source>
</reference>
<dbReference type="AlphaFoldDB" id="A0A6J3MDU9"/>
<dbReference type="InterPro" id="IPR053185">
    <property type="entry name" value="SET_domain_protein"/>
</dbReference>
<sequence>MSLHGTHIAAKTWLLTRNPASSLPFGVPSVETYASGADRGLGLFAARQITRHSVIIADKAMILMKPTDDLPELYAQYLNLSADQQERYLTLGSAVNEARDALLVEKMRSRELHKIHGDDGVLNMKRVASIMQTNAFNVDTGDGQGARHRALFPLLARANHSCMPNAHVCYYPSGRDPEGDKKGRMFVHALRTLDAGEEILISYFDILLPRDERQSRMSKWGFQCHCPVCDEDPTESDGLSLEAQRQFIREWLSLQAQALRSPQLTIAQLKSVIDMGTTLISNAEINASLTPAFPNIFDGLAMLQAKAIKMDEQQSNAECIVFLEAAAAREANITGVDSGATDKRLKRLLQYGQKFGKAETPRLLKSDQGFYEITWETSQ</sequence>
<dbReference type="Pfam" id="PF00856">
    <property type="entry name" value="SET"/>
    <property type="match status" value="1"/>
</dbReference>
<reference evidence="3" key="1">
    <citation type="submission" date="2020-01" db="EMBL/GenBank/DDBJ databases">
        <authorList>
            <consortium name="DOE Joint Genome Institute"/>
            <person name="Haridas S."/>
            <person name="Albert R."/>
            <person name="Binder M."/>
            <person name="Bloem J."/>
            <person name="Labutti K."/>
            <person name="Salamov A."/>
            <person name="Andreopoulos B."/>
            <person name="Baker S.E."/>
            <person name="Barry K."/>
            <person name="Bills G."/>
            <person name="Bluhm B.H."/>
            <person name="Cannon C."/>
            <person name="Castanera R."/>
            <person name="Culley D.E."/>
            <person name="Daum C."/>
            <person name="Ezra D."/>
            <person name="Gonzalez J.B."/>
            <person name="Henrissat B."/>
            <person name="Kuo A."/>
            <person name="Liang C."/>
            <person name="Lipzen A."/>
            <person name="Lutzoni F."/>
            <person name="Magnuson J."/>
            <person name="Mondo S."/>
            <person name="Nolan M."/>
            <person name="Ohm R."/>
            <person name="Pangilinan J."/>
            <person name="Park H.-J."/>
            <person name="Ramirez L."/>
            <person name="Alfaro M."/>
            <person name="Sun H."/>
            <person name="Tritt A."/>
            <person name="Yoshinaga Y."/>
            <person name="Zwiers L.-H."/>
            <person name="Turgeon B.G."/>
            <person name="Goodwin S.B."/>
            <person name="Spatafora J.W."/>
            <person name="Crous P.W."/>
            <person name="Grigoriev I.V."/>
        </authorList>
    </citation>
    <scope>NUCLEOTIDE SEQUENCE</scope>
    <source>
        <strain evidence="3">CBS 342.82</strain>
    </source>
</reference>
<dbReference type="Gene3D" id="2.170.270.10">
    <property type="entry name" value="SET domain"/>
    <property type="match status" value="1"/>
</dbReference>
<feature type="domain" description="SET" evidence="1">
    <location>
        <begin position="28"/>
        <end position="204"/>
    </location>
</feature>
<dbReference type="Proteomes" id="UP000504637">
    <property type="component" value="Unplaced"/>
</dbReference>
<dbReference type="PROSITE" id="PS50280">
    <property type="entry name" value="SET"/>
    <property type="match status" value="1"/>
</dbReference>
<dbReference type="PANTHER" id="PTHR47332">
    <property type="entry name" value="SET DOMAIN-CONTAINING PROTEIN 5"/>
    <property type="match status" value="1"/>
</dbReference>
<evidence type="ECO:0000313" key="3">
    <source>
        <dbReference type="RefSeq" id="XP_033463221.1"/>
    </source>
</evidence>
<dbReference type="InterPro" id="IPR046341">
    <property type="entry name" value="SET_dom_sf"/>
</dbReference>